<dbReference type="GO" id="GO:0005737">
    <property type="term" value="C:cytoplasm"/>
    <property type="evidence" value="ECO:0007669"/>
    <property type="project" value="TreeGrafter"/>
</dbReference>
<reference evidence="2" key="1">
    <citation type="submission" date="2013-04" db="EMBL/GenBank/DDBJ databases">
        <authorList>
            <person name="Qu J."/>
            <person name="Murali S.C."/>
            <person name="Bandaranaike D."/>
            <person name="Bellair M."/>
            <person name="Blankenburg K."/>
            <person name="Chao H."/>
            <person name="Dinh H."/>
            <person name="Doddapaneni H."/>
            <person name="Downs B."/>
            <person name="Dugan-Rocha S."/>
            <person name="Elkadiri S."/>
            <person name="Gnanaolivu R.D."/>
            <person name="Hernandez B."/>
            <person name="Javaid M."/>
            <person name="Jayaseelan J.C."/>
            <person name="Lee S."/>
            <person name="Li M."/>
            <person name="Ming W."/>
            <person name="Munidasa M."/>
            <person name="Muniz J."/>
            <person name="Nguyen L."/>
            <person name="Ongeri F."/>
            <person name="Osuji N."/>
            <person name="Pu L.-L."/>
            <person name="Puazo M."/>
            <person name="Qu C."/>
            <person name="Quiroz J."/>
            <person name="Raj R."/>
            <person name="Weissenberger G."/>
            <person name="Xin Y."/>
            <person name="Zou X."/>
            <person name="Han Y."/>
            <person name="Richards S."/>
            <person name="Worley K."/>
            <person name="Muzny D."/>
            <person name="Gibbs R."/>
        </authorList>
    </citation>
    <scope>NUCLEOTIDE SEQUENCE</scope>
    <source>
        <strain evidence="2">Sampled in the wild</strain>
    </source>
</reference>
<dbReference type="EMBL" id="KZ308844">
    <property type="protein sequence ID" value="KAG8234783.1"/>
    <property type="molecule type" value="Genomic_DNA"/>
</dbReference>
<accession>A0A8K0P7C0</accession>
<dbReference type="SUPFAM" id="SSF48371">
    <property type="entry name" value="ARM repeat"/>
    <property type="match status" value="1"/>
</dbReference>
<comment type="caution">
    <text evidence="2">The sequence shown here is derived from an EMBL/GenBank/DDBJ whole genome shotgun (WGS) entry which is preliminary data.</text>
</comment>
<dbReference type="InterPro" id="IPR048465">
    <property type="entry name" value="Maestro-like_HEAT"/>
</dbReference>
<feature type="non-terminal residue" evidence="2">
    <location>
        <position position="342"/>
    </location>
</feature>
<sequence>MLLCYGRASLAIAGDSSALAAFLDPKSSQEMGAIAWILQHLDSSKGLDVRLAALATIRQICCAILPQHSTSSTVDVRSPLSATSTQAMRQTVLTLIGAELPLLAPAIQTLNLLMKILPPMSSDERISMLRMCLDTVFPLTAEVSKEELGIHKTVVSRVRGGAASSGESDDERDGFVDEDDDIVEVEWSCNEKADDMNHLGSLEALNQLRNFVTSILTEKTCAGTLGEIFTLLEAWIARPGQRGEANIQFSGVQRMAAMLTLQSALSSYLKNFKLTFMVPSKFTECGWMAGVILPRCSDSFVPVRSIAVHCLRLLLSIVSRYDEGLPAEQVLEPDYEIKALSI</sequence>
<protein>
    <recommendedName>
        <fullName evidence="1">Maestro-like HEAT-repeats domain-containing protein</fullName>
    </recommendedName>
</protein>
<dbReference type="InterPro" id="IPR016024">
    <property type="entry name" value="ARM-type_fold"/>
</dbReference>
<dbReference type="AlphaFoldDB" id="A0A8K0P7C0"/>
<feature type="domain" description="Maestro-like HEAT-repeats" evidence="1">
    <location>
        <begin position="253"/>
        <end position="322"/>
    </location>
</feature>
<dbReference type="InterPro" id="IPR045206">
    <property type="entry name" value="Maestro_heat-like_prot"/>
</dbReference>
<dbReference type="Proteomes" id="UP000792457">
    <property type="component" value="Unassembled WGS sequence"/>
</dbReference>
<dbReference type="OrthoDB" id="1884734at2759"/>
<evidence type="ECO:0000313" key="2">
    <source>
        <dbReference type="EMBL" id="KAG8234783.1"/>
    </source>
</evidence>
<dbReference type="PANTHER" id="PTHR23120">
    <property type="entry name" value="MAESTRO-RELATED HEAT DOMAIN-CONTAINING"/>
    <property type="match status" value="1"/>
</dbReference>
<reference evidence="2" key="2">
    <citation type="submission" date="2017-10" db="EMBL/GenBank/DDBJ databases">
        <title>Ladona fulva Genome sequencing and assembly.</title>
        <authorList>
            <person name="Murali S."/>
            <person name="Richards S."/>
            <person name="Bandaranaike D."/>
            <person name="Bellair M."/>
            <person name="Blankenburg K."/>
            <person name="Chao H."/>
            <person name="Dinh H."/>
            <person name="Doddapaneni H."/>
            <person name="Dugan-Rocha S."/>
            <person name="Elkadiri S."/>
            <person name="Gnanaolivu R."/>
            <person name="Hernandez B."/>
            <person name="Skinner E."/>
            <person name="Javaid M."/>
            <person name="Lee S."/>
            <person name="Li M."/>
            <person name="Ming W."/>
            <person name="Munidasa M."/>
            <person name="Muniz J."/>
            <person name="Nguyen L."/>
            <person name="Hughes D."/>
            <person name="Osuji N."/>
            <person name="Pu L.-L."/>
            <person name="Puazo M."/>
            <person name="Qu C."/>
            <person name="Quiroz J."/>
            <person name="Raj R."/>
            <person name="Weissenberger G."/>
            <person name="Xin Y."/>
            <person name="Zou X."/>
            <person name="Han Y."/>
            <person name="Worley K."/>
            <person name="Muzny D."/>
            <person name="Gibbs R."/>
        </authorList>
    </citation>
    <scope>NUCLEOTIDE SEQUENCE</scope>
    <source>
        <strain evidence="2">Sampled in the wild</strain>
    </source>
</reference>
<dbReference type="Pfam" id="PF21047">
    <property type="entry name" value="HEAT_Maestro"/>
    <property type="match status" value="1"/>
</dbReference>
<organism evidence="2 3">
    <name type="scientific">Ladona fulva</name>
    <name type="common">Scarce chaser dragonfly</name>
    <name type="synonym">Libellula fulva</name>
    <dbReference type="NCBI Taxonomy" id="123851"/>
    <lineage>
        <taxon>Eukaryota</taxon>
        <taxon>Metazoa</taxon>
        <taxon>Ecdysozoa</taxon>
        <taxon>Arthropoda</taxon>
        <taxon>Hexapoda</taxon>
        <taxon>Insecta</taxon>
        <taxon>Pterygota</taxon>
        <taxon>Palaeoptera</taxon>
        <taxon>Odonata</taxon>
        <taxon>Epiprocta</taxon>
        <taxon>Anisoptera</taxon>
        <taxon>Libelluloidea</taxon>
        <taxon>Libellulidae</taxon>
        <taxon>Ladona</taxon>
    </lineage>
</organism>
<keyword evidence="3" id="KW-1185">Reference proteome</keyword>
<gene>
    <name evidence="2" type="ORF">J437_LFUL006615</name>
</gene>
<name>A0A8K0P7C0_LADFU</name>
<proteinExistence type="predicted"/>
<evidence type="ECO:0000259" key="1">
    <source>
        <dbReference type="Pfam" id="PF21047"/>
    </source>
</evidence>
<evidence type="ECO:0000313" key="3">
    <source>
        <dbReference type="Proteomes" id="UP000792457"/>
    </source>
</evidence>
<dbReference type="PANTHER" id="PTHR23120:SF39">
    <property type="entry name" value="MAESTRO"/>
    <property type="match status" value="1"/>
</dbReference>